<feature type="compositionally biased region" description="Polar residues" evidence="1">
    <location>
        <begin position="45"/>
        <end position="55"/>
    </location>
</feature>
<dbReference type="OrthoDB" id="2692969at2759"/>
<dbReference type="HOGENOM" id="CLU_811620_0_0_1"/>
<feature type="compositionally biased region" description="Low complexity" evidence="1">
    <location>
        <begin position="171"/>
        <end position="188"/>
    </location>
</feature>
<reference evidence="3" key="2">
    <citation type="submission" date="2015-01" db="EMBL/GenBank/DDBJ databases">
        <title>Evolutionary Origins and Diversification of the Mycorrhizal Mutualists.</title>
        <authorList>
            <consortium name="DOE Joint Genome Institute"/>
            <consortium name="Mycorrhizal Genomics Consortium"/>
            <person name="Kohler A."/>
            <person name="Kuo A."/>
            <person name="Nagy L.G."/>
            <person name="Floudas D."/>
            <person name="Copeland A."/>
            <person name="Barry K.W."/>
            <person name="Cichocki N."/>
            <person name="Veneault-Fourrey C."/>
            <person name="LaButti K."/>
            <person name="Lindquist E.A."/>
            <person name="Lipzen A."/>
            <person name="Lundell T."/>
            <person name="Morin E."/>
            <person name="Murat C."/>
            <person name="Riley R."/>
            <person name="Ohm R."/>
            <person name="Sun H."/>
            <person name="Tunlid A."/>
            <person name="Henrissat B."/>
            <person name="Grigoriev I.V."/>
            <person name="Hibbett D.S."/>
            <person name="Martin F."/>
        </authorList>
    </citation>
    <scope>NUCLEOTIDE SEQUENCE [LARGE SCALE GENOMIC DNA]</scope>
    <source>
        <strain evidence="3">Marx 270</strain>
    </source>
</reference>
<keyword evidence="3" id="KW-1185">Reference proteome</keyword>
<organism evidence="2 3">
    <name type="scientific">Pisolithus tinctorius Marx 270</name>
    <dbReference type="NCBI Taxonomy" id="870435"/>
    <lineage>
        <taxon>Eukaryota</taxon>
        <taxon>Fungi</taxon>
        <taxon>Dikarya</taxon>
        <taxon>Basidiomycota</taxon>
        <taxon>Agaricomycotina</taxon>
        <taxon>Agaricomycetes</taxon>
        <taxon>Agaricomycetidae</taxon>
        <taxon>Boletales</taxon>
        <taxon>Sclerodermatineae</taxon>
        <taxon>Pisolithaceae</taxon>
        <taxon>Pisolithus</taxon>
    </lineage>
</organism>
<evidence type="ECO:0000313" key="3">
    <source>
        <dbReference type="Proteomes" id="UP000054217"/>
    </source>
</evidence>
<evidence type="ECO:0000256" key="1">
    <source>
        <dbReference type="SAM" id="MobiDB-lite"/>
    </source>
</evidence>
<feature type="compositionally biased region" description="Polar residues" evidence="1">
    <location>
        <begin position="131"/>
        <end position="147"/>
    </location>
</feature>
<feature type="compositionally biased region" description="Polar residues" evidence="1">
    <location>
        <begin position="1"/>
        <end position="10"/>
    </location>
</feature>
<name>A0A0C3JDP1_PISTI</name>
<gene>
    <name evidence="2" type="ORF">M404DRAFT_998594</name>
</gene>
<evidence type="ECO:0000313" key="2">
    <source>
        <dbReference type="EMBL" id="KIO07193.1"/>
    </source>
</evidence>
<dbReference type="Proteomes" id="UP000054217">
    <property type="component" value="Unassembled WGS sequence"/>
</dbReference>
<dbReference type="InParanoid" id="A0A0C3JDP1"/>
<accession>A0A0C3JDP1</accession>
<feature type="region of interest" description="Disordered" evidence="1">
    <location>
        <begin position="1"/>
        <end position="88"/>
    </location>
</feature>
<dbReference type="AlphaFoldDB" id="A0A0C3JDP1"/>
<dbReference type="EMBL" id="KN831961">
    <property type="protein sequence ID" value="KIO07193.1"/>
    <property type="molecule type" value="Genomic_DNA"/>
</dbReference>
<feature type="compositionally biased region" description="Polar residues" evidence="1">
    <location>
        <begin position="201"/>
        <end position="210"/>
    </location>
</feature>
<reference evidence="2 3" key="1">
    <citation type="submission" date="2014-04" db="EMBL/GenBank/DDBJ databases">
        <authorList>
            <consortium name="DOE Joint Genome Institute"/>
            <person name="Kuo A."/>
            <person name="Kohler A."/>
            <person name="Costa M.D."/>
            <person name="Nagy L.G."/>
            <person name="Floudas D."/>
            <person name="Copeland A."/>
            <person name="Barry K.W."/>
            <person name="Cichocki N."/>
            <person name="Veneault-Fourrey C."/>
            <person name="LaButti K."/>
            <person name="Lindquist E.A."/>
            <person name="Lipzen A."/>
            <person name="Lundell T."/>
            <person name="Morin E."/>
            <person name="Murat C."/>
            <person name="Sun H."/>
            <person name="Tunlid A."/>
            <person name="Henrissat B."/>
            <person name="Grigoriev I.V."/>
            <person name="Hibbett D.S."/>
            <person name="Martin F."/>
            <person name="Nordberg H.P."/>
            <person name="Cantor M.N."/>
            <person name="Hua S.X."/>
        </authorList>
    </citation>
    <scope>NUCLEOTIDE SEQUENCE [LARGE SCALE GENOMIC DNA]</scope>
    <source>
        <strain evidence="2 3">Marx 270</strain>
    </source>
</reference>
<sequence length="316" mass="34485">MTESIQTTRTMDLARPTAPTHADRTTTGSQRSLALDRTSPPTPPSVISGQGQPPFQQYPEEANDVRESTFTPDNAAHYTGKSPGGTRLRNMFKITTRHRSTSSLSSQTSSGSARSIEIAHWTNGLVLYTPVPTSRPKQPQPLTTLSVDTELRPPLSTIHDPTNVPEDDISSSRSTSSDSDSQMDTLSSESMSVMDRPAAWVSSNGWSPNDGSFFENPGVQSPDPPQRRHKFLAIVSGPFRKTRFLATINGPFRKTEQGLEPAAPAYAQPSVVAGTPETRSQPQEYIYVRDPCECDSLATTSQYGAGFLCCRYQNNS</sequence>
<feature type="region of interest" description="Disordered" evidence="1">
    <location>
        <begin position="131"/>
        <end position="226"/>
    </location>
</feature>
<proteinExistence type="predicted"/>
<protein>
    <submittedName>
        <fullName evidence="2">Uncharacterized protein</fullName>
    </submittedName>
</protein>